<evidence type="ECO:0008006" key="3">
    <source>
        <dbReference type="Google" id="ProtNLM"/>
    </source>
</evidence>
<name>A0ABV9MEH8_9BACL</name>
<keyword evidence="2" id="KW-1185">Reference proteome</keyword>
<evidence type="ECO:0000313" key="1">
    <source>
        <dbReference type="EMBL" id="MFC4714272.1"/>
    </source>
</evidence>
<accession>A0ABV9MEH8</accession>
<organism evidence="1 2">
    <name type="scientific">Planococcus dechangensis</name>
    <dbReference type="NCBI Taxonomy" id="1176255"/>
    <lineage>
        <taxon>Bacteria</taxon>
        <taxon>Bacillati</taxon>
        <taxon>Bacillota</taxon>
        <taxon>Bacilli</taxon>
        <taxon>Bacillales</taxon>
        <taxon>Caryophanaceae</taxon>
        <taxon>Planococcus</taxon>
    </lineage>
</organism>
<comment type="caution">
    <text evidence="1">The sequence shown here is derived from an EMBL/GenBank/DDBJ whole genome shotgun (WGS) entry which is preliminary data.</text>
</comment>
<gene>
    <name evidence="1" type="ORF">ACFO5U_15585</name>
</gene>
<sequence>MMESSTRKEMIMRLDFFIGTWTVEIIHPHLRPVPIVGETRFEWLDDSYLIQHTKIEQPEFPSSTIIYDWNAPTGQYIQHYFDSRGVTRLYEMSFESGIWKLWREKPDFSPLDFVQRFIGTADESGNAIEASWEQSEDGVTWEHDFRLTFKKTN</sequence>
<dbReference type="RefSeq" id="WP_377279997.1">
    <property type="nucleotide sequence ID" value="NZ_JBHSGL010000015.1"/>
</dbReference>
<dbReference type="Proteomes" id="UP001595932">
    <property type="component" value="Unassembled WGS sequence"/>
</dbReference>
<evidence type="ECO:0000313" key="2">
    <source>
        <dbReference type="Proteomes" id="UP001595932"/>
    </source>
</evidence>
<protein>
    <recommendedName>
        <fullName evidence="3">DUF1579 domain-containing protein</fullName>
    </recommendedName>
</protein>
<reference evidence="2" key="1">
    <citation type="journal article" date="2019" name="Int. J. Syst. Evol. Microbiol.">
        <title>The Global Catalogue of Microorganisms (GCM) 10K type strain sequencing project: providing services to taxonomists for standard genome sequencing and annotation.</title>
        <authorList>
            <consortium name="The Broad Institute Genomics Platform"/>
            <consortium name="The Broad Institute Genome Sequencing Center for Infectious Disease"/>
            <person name="Wu L."/>
            <person name="Ma J."/>
        </authorList>
    </citation>
    <scope>NUCLEOTIDE SEQUENCE [LARGE SCALE GENOMIC DNA]</scope>
    <source>
        <strain evidence="2">CGMCC 1.12151</strain>
    </source>
</reference>
<proteinExistence type="predicted"/>
<dbReference type="EMBL" id="JBHSGL010000015">
    <property type="protein sequence ID" value="MFC4714272.1"/>
    <property type="molecule type" value="Genomic_DNA"/>
</dbReference>